<comment type="catalytic activity">
    <reaction evidence="1 10">
        <text>UDP-alpha-D-glucose = UDP-alpha-D-galactose</text>
        <dbReference type="Rhea" id="RHEA:22168"/>
        <dbReference type="ChEBI" id="CHEBI:58885"/>
        <dbReference type="ChEBI" id="CHEBI:66914"/>
        <dbReference type="EC" id="5.1.3.2"/>
    </reaction>
</comment>
<evidence type="ECO:0000259" key="11">
    <source>
        <dbReference type="Pfam" id="PF01370"/>
    </source>
</evidence>
<comment type="similarity">
    <text evidence="4 10">Belongs to the NAD(P)-dependent epimerase/dehydratase family.</text>
</comment>
<protein>
    <recommendedName>
        <fullName evidence="6 10">UDP-glucose 4-epimerase</fullName>
        <ecNumber evidence="5 10">5.1.3.2</ecNumber>
    </recommendedName>
</protein>
<accession>A0A840FGQ6</accession>
<dbReference type="Gene3D" id="3.90.25.10">
    <property type="entry name" value="UDP-galactose 4-epimerase, domain 1"/>
    <property type="match status" value="1"/>
</dbReference>
<evidence type="ECO:0000256" key="6">
    <source>
        <dbReference type="ARBA" id="ARBA00018569"/>
    </source>
</evidence>
<dbReference type="Proteomes" id="UP000524450">
    <property type="component" value="Unassembled WGS sequence"/>
</dbReference>
<keyword evidence="7 10" id="KW-0520">NAD</keyword>
<dbReference type="SUPFAM" id="SSF51735">
    <property type="entry name" value="NAD(P)-binding Rossmann-fold domains"/>
    <property type="match status" value="1"/>
</dbReference>
<sequence>MLDNFSNSTPAVIDRLAQIIGRPVRWHEGDIRDAAALDKIFAELSVSAVLHFAGLKAVTESIDRPIDYFDVNVHGSIALMKAMQRAGCKTLVFSSSATVYGPEQPMPVGEGAPCSVSNPYGRTKLVVEDLLYELGRADPEWRIATLRYFNPTGAHPSGLIGESPIGTPSNLMPLVCQVAAGLRPCVQIFGDDYPSPDGTGVRDFVHVMDLAEGHVAALDYLTRNQANILVNLGTGQGTSVLEVIRTFERVNGQRVPFEVVARRAADIGISYADASLAWELLGWAAKRGIDDMCRDAWRWQCANRA</sequence>
<organism evidence="12 13">
    <name type="scientific">Variovorax guangxiensis</name>
    <dbReference type="NCBI Taxonomy" id="1775474"/>
    <lineage>
        <taxon>Bacteria</taxon>
        <taxon>Pseudomonadati</taxon>
        <taxon>Pseudomonadota</taxon>
        <taxon>Betaproteobacteria</taxon>
        <taxon>Burkholderiales</taxon>
        <taxon>Comamonadaceae</taxon>
        <taxon>Variovorax</taxon>
    </lineage>
</organism>
<feature type="domain" description="NAD-dependent epimerase/dehydratase" evidence="11">
    <location>
        <begin position="16"/>
        <end position="233"/>
    </location>
</feature>
<dbReference type="InterPro" id="IPR005886">
    <property type="entry name" value="UDP_G4E"/>
</dbReference>
<name>A0A840FGQ6_9BURK</name>
<dbReference type="UniPathway" id="UPA00214"/>
<dbReference type="Pfam" id="PF01370">
    <property type="entry name" value="Epimerase"/>
    <property type="match status" value="1"/>
</dbReference>
<keyword evidence="9 10" id="KW-0413">Isomerase</keyword>
<evidence type="ECO:0000256" key="10">
    <source>
        <dbReference type="RuleBase" id="RU366046"/>
    </source>
</evidence>
<dbReference type="InterPro" id="IPR036291">
    <property type="entry name" value="NAD(P)-bd_dom_sf"/>
</dbReference>
<dbReference type="PANTHER" id="PTHR43725:SF47">
    <property type="entry name" value="UDP-GLUCOSE 4-EPIMERASE"/>
    <property type="match status" value="1"/>
</dbReference>
<dbReference type="InterPro" id="IPR001509">
    <property type="entry name" value="Epimerase_deHydtase"/>
</dbReference>
<keyword evidence="10" id="KW-0119">Carbohydrate metabolism</keyword>
<dbReference type="GO" id="GO:0003978">
    <property type="term" value="F:UDP-glucose 4-epimerase activity"/>
    <property type="evidence" value="ECO:0007669"/>
    <property type="project" value="UniProtKB-UniRule"/>
</dbReference>
<comment type="subunit">
    <text evidence="10">Homodimer.</text>
</comment>
<comment type="cofactor">
    <cofactor evidence="2 10">
        <name>NAD(+)</name>
        <dbReference type="ChEBI" id="CHEBI:57540"/>
    </cofactor>
</comment>
<evidence type="ECO:0000256" key="1">
    <source>
        <dbReference type="ARBA" id="ARBA00000083"/>
    </source>
</evidence>
<evidence type="ECO:0000256" key="2">
    <source>
        <dbReference type="ARBA" id="ARBA00001911"/>
    </source>
</evidence>
<dbReference type="CDD" id="cd05247">
    <property type="entry name" value="UDP_G4E_1_SDR_e"/>
    <property type="match status" value="1"/>
</dbReference>
<gene>
    <name evidence="12" type="ORF">GGD71_000092</name>
</gene>
<comment type="caution">
    <text evidence="12">The sequence shown here is derived from an EMBL/GenBank/DDBJ whole genome shotgun (WGS) entry which is preliminary data.</text>
</comment>
<proteinExistence type="inferred from homology"/>
<dbReference type="GO" id="GO:0005829">
    <property type="term" value="C:cytosol"/>
    <property type="evidence" value="ECO:0007669"/>
    <property type="project" value="TreeGrafter"/>
</dbReference>
<dbReference type="EMBL" id="JACIFZ010000001">
    <property type="protein sequence ID" value="MBB4219345.1"/>
    <property type="molecule type" value="Genomic_DNA"/>
</dbReference>
<reference evidence="12 13" key="1">
    <citation type="submission" date="2020-08" db="EMBL/GenBank/DDBJ databases">
        <title>Genomic Encyclopedia of Type Strains, Phase IV (KMG-V): Genome sequencing to study the core and pangenomes of soil and plant-associated prokaryotes.</title>
        <authorList>
            <person name="Whitman W."/>
        </authorList>
    </citation>
    <scope>NUCLEOTIDE SEQUENCE [LARGE SCALE GENOMIC DNA]</scope>
    <source>
        <strain evidence="12 13">34/80</strain>
    </source>
</reference>
<dbReference type="EC" id="5.1.3.2" evidence="5 10"/>
<evidence type="ECO:0000256" key="9">
    <source>
        <dbReference type="ARBA" id="ARBA00023235"/>
    </source>
</evidence>
<evidence type="ECO:0000256" key="8">
    <source>
        <dbReference type="ARBA" id="ARBA00023144"/>
    </source>
</evidence>
<evidence type="ECO:0000313" key="13">
    <source>
        <dbReference type="Proteomes" id="UP000524450"/>
    </source>
</evidence>
<evidence type="ECO:0000256" key="7">
    <source>
        <dbReference type="ARBA" id="ARBA00023027"/>
    </source>
</evidence>
<dbReference type="NCBIfam" id="TIGR01179">
    <property type="entry name" value="galE"/>
    <property type="match status" value="1"/>
</dbReference>
<keyword evidence="8" id="KW-0299">Galactose metabolism</keyword>
<dbReference type="AlphaFoldDB" id="A0A840FGQ6"/>
<comment type="pathway">
    <text evidence="3 10">Carbohydrate metabolism; galactose metabolism.</text>
</comment>
<evidence type="ECO:0000313" key="12">
    <source>
        <dbReference type="EMBL" id="MBB4219345.1"/>
    </source>
</evidence>
<evidence type="ECO:0000256" key="3">
    <source>
        <dbReference type="ARBA" id="ARBA00004947"/>
    </source>
</evidence>
<evidence type="ECO:0000256" key="4">
    <source>
        <dbReference type="ARBA" id="ARBA00007637"/>
    </source>
</evidence>
<dbReference type="GO" id="GO:0006012">
    <property type="term" value="P:galactose metabolic process"/>
    <property type="evidence" value="ECO:0007669"/>
    <property type="project" value="UniProtKB-UniPathway"/>
</dbReference>
<evidence type="ECO:0000256" key="5">
    <source>
        <dbReference type="ARBA" id="ARBA00013189"/>
    </source>
</evidence>
<dbReference type="Gene3D" id="3.40.50.720">
    <property type="entry name" value="NAD(P)-binding Rossmann-like Domain"/>
    <property type="match status" value="1"/>
</dbReference>
<dbReference type="PANTHER" id="PTHR43725">
    <property type="entry name" value="UDP-GLUCOSE 4-EPIMERASE"/>
    <property type="match status" value="1"/>
</dbReference>